<name>A0A3E4QRT6_9ACTN</name>
<dbReference type="PANTHER" id="PTHR46558:SF11">
    <property type="entry name" value="HTH-TYPE TRANSCRIPTIONAL REGULATOR XRE"/>
    <property type="match status" value="1"/>
</dbReference>
<feature type="transmembrane region" description="Helical" evidence="2">
    <location>
        <begin position="97"/>
        <end position="115"/>
    </location>
</feature>
<sequence length="216" mass="23157">MVQNARIKSLAYGGIMEYGRKLAEFRSDRGMTQEELANAIGVSPEDILSWESCSDYPSQFHLTAVATALRVKISSIIDKDIDAMMAAIHVAETRETLCMAALTALALICTAGLVATSRLSPNSVPAAANAVKALLLAIFLVLVASRRSKTSLRAKAYREALEAADGSHSSFVLKRKAGKSPKLVALQFVLGAVLAFLLITLLAIIEPGSRLPWVML</sequence>
<dbReference type="InterPro" id="IPR001387">
    <property type="entry name" value="Cro/C1-type_HTH"/>
</dbReference>
<dbReference type="SMART" id="SM00530">
    <property type="entry name" value="HTH_XRE"/>
    <property type="match status" value="1"/>
</dbReference>
<feature type="transmembrane region" description="Helical" evidence="2">
    <location>
        <begin position="183"/>
        <end position="205"/>
    </location>
</feature>
<dbReference type="Proteomes" id="UP000260943">
    <property type="component" value="Unassembled WGS sequence"/>
</dbReference>
<accession>A0A3E4QRT6</accession>
<dbReference type="GO" id="GO:0003677">
    <property type="term" value="F:DNA binding"/>
    <property type="evidence" value="ECO:0007669"/>
    <property type="project" value="UniProtKB-KW"/>
</dbReference>
<evidence type="ECO:0000313" key="5">
    <source>
        <dbReference type="Proteomes" id="UP000260943"/>
    </source>
</evidence>
<dbReference type="Pfam" id="PF01381">
    <property type="entry name" value="HTH_3"/>
    <property type="match status" value="1"/>
</dbReference>
<feature type="domain" description="HTH cro/C1-type" evidence="3">
    <location>
        <begin position="22"/>
        <end position="76"/>
    </location>
</feature>
<protein>
    <submittedName>
        <fullName evidence="4">Helix-turn-helix domain-containing protein</fullName>
    </submittedName>
</protein>
<keyword evidence="2" id="KW-0812">Transmembrane</keyword>
<evidence type="ECO:0000256" key="1">
    <source>
        <dbReference type="ARBA" id="ARBA00023125"/>
    </source>
</evidence>
<dbReference type="PROSITE" id="PS50943">
    <property type="entry name" value="HTH_CROC1"/>
    <property type="match status" value="1"/>
</dbReference>
<gene>
    <name evidence="4" type="ORF">DXC81_08005</name>
</gene>
<organism evidence="4 5">
    <name type="scientific">Collinsella tanakaei</name>
    <dbReference type="NCBI Taxonomy" id="626935"/>
    <lineage>
        <taxon>Bacteria</taxon>
        <taxon>Bacillati</taxon>
        <taxon>Actinomycetota</taxon>
        <taxon>Coriobacteriia</taxon>
        <taxon>Coriobacteriales</taxon>
        <taxon>Coriobacteriaceae</taxon>
        <taxon>Collinsella</taxon>
    </lineage>
</organism>
<evidence type="ECO:0000259" key="3">
    <source>
        <dbReference type="PROSITE" id="PS50943"/>
    </source>
</evidence>
<dbReference type="Gene3D" id="1.10.260.40">
    <property type="entry name" value="lambda repressor-like DNA-binding domains"/>
    <property type="match status" value="1"/>
</dbReference>
<reference evidence="4 5" key="1">
    <citation type="submission" date="2018-08" db="EMBL/GenBank/DDBJ databases">
        <title>A genome reference for cultivated species of the human gut microbiota.</title>
        <authorList>
            <person name="Zou Y."/>
            <person name="Xue W."/>
            <person name="Luo G."/>
        </authorList>
    </citation>
    <scope>NUCLEOTIDE SEQUENCE [LARGE SCALE GENOMIC DNA]</scope>
    <source>
        <strain evidence="4 5">TF08-14</strain>
    </source>
</reference>
<dbReference type="InterPro" id="IPR010982">
    <property type="entry name" value="Lambda_DNA-bd_dom_sf"/>
</dbReference>
<proteinExistence type="predicted"/>
<dbReference type="CDD" id="cd00093">
    <property type="entry name" value="HTH_XRE"/>
    <property type="match status" value="1"/>
</dbReference>
<keyword evidence="2" id="KW-0472">Membrane</keyword>
<keyword evidence="1" id="KW-0238">DNA-binding</keyword>
<evidence type="ECO:0000313" key="4">
    <source>
        <dbReference type="EMBL" id="RGL09534.1"/>
    </source>
</evidence>
<comment type="caution">
    <text evidence="4">The sequence shown here is derived from an EMBL/GenBank/DDBJ whole genome shotgun (WGS) entry which is preliminary data.</text>
</comment>
<dbReference type="EMBL" id="QSRJ01000009">
    <property type="protein sequence ID" value="RGL09534.1"/>
    <property type="molecule type" value="Genomic_DNA"/>
</dbReference>
<evidence type="ECO:0000256" key="2">
    <source>
        <dbReference type="SAM" id="Phobius"/>
    </source>
</evidence>
<dbReference type="SUPFAM" id="SSF47413">
    <property type="entry name" value="lambda repressor-like DNA-binding domains"/>
    <property type="match status" value="1"/>
</dbReference>
<dbReference type="PANTHER" id="PTHR46558">
    <property type="entry name" value="TRACRIPTIONAL REGULATORY PROTEIN-RELATED-RELATED"/>
    <property type="match status" value="1"/>
</dbReference>
<dbReference type="AlphaFoldDB" id="A0A3E4QRT6"/>
<keyword evidence="2" id="KW-1133">Transmembrane helix</keyword>
<feature type="transmembrane region" description="Helical" evidence="2">
    <location>
        <begin position="127"/>
        <end position="145"/>
    </location>
</feature>